<evidence type="ECO:0000256" key="2">
    <source>
        <dbReference type="ARBA" id="ARBA00022692"/>
    </source>
</evidence>
<dbReference type="GeneID" id="55998385"/>
<evidence type="ECO:0000313" key="10">
    <source>
        <dbReference type="Proteomes" id="UP000509510"/>
    </source>
</evidence>
<reference evidence="10" key="1">
    <citation type="submission" date="2020-06" db="EMBL/GenBank/DDBJ databases">
        <title>A chromosome-scale genome assembly of Talaromyces rugulosus W13939.</title>
        <authorList>
            <person name="Wang B."/>
            <person name="Guo L."/>
            <person name="Ye K."/>
            <person name="Wang L."/>
        </authorList>
    </citation>
    <scope>NUCLEOTIDE SEQUENCE [LARGE SCALE GENOMIC DNA]</scope>
    <source>
        <strain evidence="10">W13939</strain>
    </source>
</reference>
<evidence type="ECO:0000256" key="7">
    <source>
        <dbReference type="SAM" id="Phobius"/>
    </source>
</evidence>
<dbReference type="EMBL" id="CP055903">
    <property type="protein sequence ID" value="QKX63735.1"/>
    <property type="molecule type" value="Genomic_DNA"/>
</dbReference>
<sequence length="348" mass="37861">MSSSASFPSDHDNGPAVNGVTWSFLIIAVVSVILRCYVRIFMIKSFGYDDILIVVTLGVLIAGDVVISNMVSAGMGRHLEYLPNPTYSALQILKWNSIYQILNVSGALLTKISIGLFLLRLKRTRKFTIAVWGVLTPLFITTVILCFVVGLQCIPLRALWTPTIKGHCISNKTPLNVSYVQSAFAILADLFLTVSPIVILWKVQISLRKKLGICALMSLGLMATIANALRNAFIPNLTASDETYTIVPIVLVADLEFSLGTIAACMPTLMPLFKGNGNNSSYNKMSGMTPTVGSGRGRNTIPSRNQYSFTDATHTSRQSTESEIPLKSMNQGNQITMSKSFAVEHSAA</sequence>
<gene>
    <name evidence="9" type="ORF">TRUGW13939_10906</name>
</gene>
<feature type="transmembrane region" description="Helical" evidence="7">
    <location>
        <begin position="213"/>
        <end position="234"/>
    </location>
</feature>
<keyword evidence="3 7" id="KW-1133">Transmembrane helix</keyword>
<evidence type="ECO:0000256" key="4">
    <source>
        <dbReference type="ARBA" id="ARBA00023136"/>
    </source>
</evidence>
<feature type="transmembrane region" description="Helical" evidence="7">
    <location>
        <begin position="20"/>
        <end position="38"/>
    </location>
</feature>
<dbReference type="OrthoDB" id="4219859at2759"/>
<keyword evidence="2 7" id="KW-0812">Transmembrane</keyword>
<feature type="domain" description="Rhodopsin" evidence="8">
    <location>
        <begin position="34"/>
        <end position="274"/>
    </location>
</feature>
<evidence type="ECO:0000256" key="5">
    <source>
        <dbReference type="ARBA" id="ARBA00038359"/>
    </source>
</evidence>
<dbReference type="InterPro" id="IPR052337">
    <property type="entry name" value="SAT4-like"/>
</dbReference>
<evidence type="ECO:0000259" key="8">
    <source>
        <dbReference type="Pfam" id="PF20684"/>
    </source>
</evidence>
<feature type="transmembrane region" description="Helical" evidence="7">
    <location>
        <begin position="98"/>
        <end position="119"/>
    </location>
</feature>
<evidence type="ECO:0000256" key="3">
    <source>
        <dbReference type="ARBA" id="ARBA00022989"/>
    </source>
</evidence>
<evidence type="ECO:0000313" key="9">
    <source>
        <dbReference type="EMBL" id="QKX63735.1"/>
    </source>
</evidence>
<keyword evidence="10" id="KW-1185">Reference proteome</keyword>
<evidence type="ECO:0000256" key="1">
    <source>
        <dbReference type="ARBA" id="ARBA00004141"/>
    </source>
</evidence>
<dbReference type="PANTHER" id="PTHR33048:SF123">
    <property type="entry name" value="INTEGRAL MEMBRANE PROTEIN"/>
    <property type="match status" value="1"/>
</dbReference>
<dbReference type="KEGG" id="trg:TRUGW13939_10906"/>
<feature type="region of interest" description="Disordered" evidence="6">
    <location>
        <begin position="311"/>
        <end position="331"/>
    </location>
</feature>
<accession>A0A7H8RDY9</accession>
<comment type="similarity">
    <text evidence="5">Belongs to the SAT4 family.</text>
</comment>
<organism evidence="9 10">
    <name type="scientific">Talaromyces rugulosus</name>
    <name type="common">Penicillium rugulosum</name>
    <dbReference type="NCBI Taxonomy" id="121627"/>
    <lineage>
        <taxon>Eukaryota</taxon>
        <taxon>Fungi</taxon>
        <taxon>Dikarya</taxon>
        <taxon>Ascomycota</taxon>
        <taxon>Pezizomycotina</taxon>
        <taxon>Eurotiomycetes</taxon>
        <taxon>Eurotiomycetidae</taxon>
        <taxon>Eurotiales</taxon>
        <taxon>Trichocomaceae</taxon>
        <taxon>Talaromyces</taxon>
        <taxon>Talaromyces sect. Islandici</taxon>
    </lineage>
</organism>
<name>A0A7H8RDY9_TALRU</name>
<dbReference type="PANTHER" id="PTHR33048">
    <property type="entry name" value="PTH11-LIKE INTEGRAL MEMBRANE PROTEIN (AFU_ORTHOLOGUE AFUA_5G11245)"/>
    <property type="match status" value="1"/>
</dbReference>
<feature type="transmembrane region" description="Helical" evidence="7">
    <location>
        <begin position="50"/>
        <end position="71"/>
    </location>
</feature>
<dbReference type="GO" id="GO:0016020">
    <property type="term" value="C:membrane"/>
    <property type="evidence" value="ECO:0007669"/>
    <property type="project" value="UniProtKB-SubCell"/>
</dbReference>
<proteinExistence type="inferred from homology"/>
<protein>
    <recommendedName>
        <fullName evidence="8">Rhodopsin domain-containing protein</fullName>
    </recommendedName>
</protein>
<dbReference type="Pfam" id="PF20684">
    <property type="entry name" value="Fung_rhodopsin"/>
    <property type="match status" value="1"/>
</dbReference>
<feature type="transmembrane region" description="Helical" evidence="7">
    <location>
        <begin position="246"/>
        <end position="266"/>
    </location>
</feature>
<dbReference type="RefSeq" id="XP_035349909.1">
    <property type="nucleotide sequence ID" value="XM_035494016.1"/>
</dbReference>
<dbReference type="AlphaFoldDB" id="A0A7H8RDY9"/>
<keyword evidence="4 7" id="KW-0472">Membrane</keyword>
<dbReference type="InterPro" id="IPR049326">
    <property type="entry name" value="Rhodopsin_dom_fungi"/>
</dbReference>
<feature type="transmembrane region" description="Helical" evidence="7">
    <location>
        <begin position="131"/>
        <end position="159"/>
    </location>
</feature>
<comment type="subcellular location">
    <subcellularLocation>
        <location evidence="1">Membrane</location>
        <topology evidence="1">Multi-pass membrane protein</topology>
    </subcellularLocation>
</comment>
<evidence type="ECO:0000256" key="6">
    <source>
        <dbReference type="SAM" id="MobiDB-lite"/>
    </source>
</evidence>
<dbReference type="Proteomes" id="UP000509510">
    <property type="component" value="Chromosome VI"/>
</dbReference>
<feature type="transmembrane region" description="Helical" evidence="7">
    <location>
        <begin position="179"/>
        <end position="201"/>
    </location>
</feature>